<evidence type="ECO:0000256" key="8">
    <source>
        <dbReference type="RuleBase" id="RU362101"/>
    </source>
</evidence>
<dbReference type="PANTHER" id="PTHR31611">
    <property type="entry name" value="HIGH-AFFINITY NICKEL TRANSPORT PROTEIN NIC1"/>
    <property type="match status" value="1"/>
</dbReference>
<dbReference type="PANTHER" id="PTHR31611:SF0">
    <property type="entry name" value="HIGH-AFFINITY NICKEL TRANSPORT PROTEIN NIC1"/>
    <property type="match status" value="1"/>
</dbReference>
<feature type="transmembrane region" description="Helical" evidence="8">
    <location>
        <begin position="118"/>
        <end position="146"/>
    </location>
</feature>
<feature type="transmembrane region" description="Helical" evidence="8">
    <location>
        <begin position="158"/>
        <end position="179"/>
    </location>
</feature>
<reference evidence="9 10" key="1">
    <citation type="submission" date="2015-01" db="EMBL/GenBank/DDBJ databases">
        <title>The Genome Sequence of Ochroconis gallopava CBS43764.</title>
        <authorList>
            <consortium name="The Broad Institute Genomics Platform"/>
            <person name="Cuomo C."/>
            <person name="de Hoog S."/>
            <person name="Gorbushina A."/>
            <person name="Stielow B."/>
            <person name="Teixiera M."/>
            <person name="Abouelleil A."/>
            <person name="Chapman S.B."/>
            <person name="Priest M."/>
            <person name="Young S.K."/>
            <person name="Wortman J."/>
            <person name="Nusbaum C."/>
            <person name="Birren B."/>
        </authorList>
    </citation>
    <scope>NUCLEOTIDE SEQUENCE [LARGE SCALE GENOMIC DNA]</scope>
    <source>
        <strain evidence="9 10">CBS 43764</strain>
    </source>
</reference>
<dbReference type="InParanoid" id="A0A0D2ASK1"/>
<keyword evidence="5 8" id="KW-0812">Transmembrane</keyword>
<protein>
    <recommendedName>
        <fullName evidence="8">Nickel/cobalt efflux system</fullName>
    </recommendedName>
</protein>
<keyword evidence="3 8" id="KW-0813">Transport</keyword>
<dbReference type="HOGENOM" id="CLU_036094_0_1_1"/>
<keyword evidence="7 8" id="KW-0472">Membrane</keyword>
<dbReference type="Proteomes" id="UP000053259">
    <property type="component" value="Unassembled WGS sequence"/>
</dbReference>
<evidence type="ECO:0000256" key="7">
    <source>
        <dbReference type="ARBA" id="ARBA00023136"/>
    </source>
</evidence>
<feature type="transmembrane region" description="Helical" evidence="8">
    <location>
        <begin position="353"/>
        <end position="375"/>
    </location>
</feature>
<dbReference type="InterPro" id="IPR004688">
    <property type="entry name" value="Ni/Co_transpt"/>
</dbReference>
<dbReference type="GO" id="GO:0012505">
    <property type="term" value="C:endomembrane system"/>
    <property type="evidence" value="ECO:0007669"/>
    <property type="project" value="UniProtKB-SubCell"/>
</dbReference>
<keyword evidence="10" id="KW-1185">Reference proteome</keyword>
<dbReference type="AlphaFoldDB" id="A0A0D2ASK1"/>
<sequence length="428" mass="46463">MASDVAEVAATPDNAIVDPDYRAPSWFKVLTSKASDTHSKVPALRNLPFPAFAIIALLVFVNIAVWVGVGIVLHYHPALISTALLSWVLGLRHAFDADHISAIDLMTRRLIATGQKPVTVGTFFSLGHSTIVIVTSIVVAATASAVSKEFDSFSRVGGIIGSSVSATFLLLLGVMNLYIGYRLFMRMKRLLRTPPGEELTDVEILAGGGPLFNVLKRMFRLIDRPWKMYPLGVLFGLGFDTSSEIALLGISSIQSARGTSLWLILLFPLLFTAGMCMIDTADGALMMSLYSSASLARDQIAICYYSLALTGVTVVVAVFIGTVQFLILGASVISDEEAEKPFWKGVNALGDRYDIIGGCICGTFIMAGVVSFLVYKPWRRVVERKRTMLVPMEQPEEEDAVLYSEIDLIGGSVSTPAPKVEEEQSPKR</sequence>
<evidence type="ECO:0000256" key="2">
    <source>
        <dbReference type="ARBA" id="ARBA00010892"/>
    </source>
</evidence>
<dbReference type="InterPro" id="IPR011541">
    <property type="entry name" value="Ni/Co_transpt_high_affinity"/>
</dbReference>
<evidence type="ECO:0000313" key="9">
    <source>
        <dbReference type="EMBL" id="KIW02149.1"/>
    </source>
</evidence>
<comment type="similarity">
    <text evidence="2 8">Belongs to the NiCoT transporter (TC 2.A.52) family.</text>
</comment>
<keyword evidence="4" id="KW-0533">Nickel</keyword>
<dbReference type="EMBL" id="KN847551">
    <property type="protein sequence ID" value="KIW02149.1"/>
    <property type="molecule type" value="Genomic_DNA"/>
</dbReference>
<evidence type="ECO:0000256" key="6">
    <source>
        <dbReference type="ARBA" id="ARBA00022989"/>
    </source>
</evidence>
<name>A0A0D2ASK1_9PEZI</name>
<dbReference type="RefSeq" id="XP_016212018.1">
    <property type="nucleotide sequence ID" value="XM_016360306.1"/>
</dbReference>
<evidence type="ECO:0000256" key="5">
    <source>
        <dbReference type="ARBA" id="ARBA00022692"/>
    </source>
</evidence>
<evidence type="ECO:0000313" key="10">
    <source>
        <dbReference type="Proteomes" id="UP000053259"/>
    </source>
</evidence>
<evidence type="ECO:0000256" key="4">
    <source>
        <dbReference type="ARBA" id="ARBA00022596"/>
    </source>
</evidence>
<dbReference type="VEuPathDB" id="FungiDB:PV09_06634"/>
<feature type="transmembrane region" description="Helical" evidence="8">
    <location>
        <begin position="262"/>
        <end position="281"/>
    </location>
</feature>
<feature type="transmembrane region" description="Helical" evidence="8">
    <location>
        <begin position="302"/>
        <end position="333"/>
    </location>
</feature>
<feature type="transmembrane region" description="Helical" evidence="8">
    <location>
        <begin position="49"/>
        <end position="72"/>
    </location>
</feature>
<gene>
    <name evidence="9" type="ORF">PV09_06634</name>
</gene>
<evidence type="ECO:0000256" key="3">
    <source>
        <dbReference type="ARBA" id="ARBA00022448"/>
    </source>
</evidence>
<dbReference type="GO" id="GO:0005886">
    <property type="term" value="C:plasma membrane"/>
    <property type="evidence" value="ECO:0007669"/>
    <property type="project" value="UniProtKB-SubCell"/>
</dbReference>
<dbReference type="STRING" id="253628.A0A0D2ASK1"/>
<dbReference type="GO" id="GO:0015099">
    <property type="term" value="F:nickel cation transmembrane transporter activity"/>
    <property type="evidence" value="ECO:0007669"/>
    <property type="project" value="UniProtKB-UniRule"/>
</dbReference>
<keyword evidence="6 8" id="KW-1133">Transmembrane helix</keyword>
<evidence type="ECO:0000256" key="1">
    <source>
        <dbReference type="ARBA" id="ARBA00004127"/>
    </source>
</evidence>
<dbReference type="GeneID" id="27314607"/>
<organism evidence="9 10">
    <name type="scientific">Verruconis gallopava</name>
    <dbReference type="NCBI Taxonomy" id="253628"/>
    <lineage>
        <taxon>Eukaryota</taxon>
        <taxon>Fungi</taxon>
        <taxon>Dikarya</taxon>
        <taxon>Ascomycota</taxon>
        <taxon>Pezizomycotina</taxon>
        <taxon>Dothideomycetes</taxon>
        <taxon>Pleosporomycetidae</taxon>
        <taxon>Venturiales</taxon>
        <taxon>Sympoventuriaceae</taxon>
        <taxon>Verruconis</taxon>
    </lineage>
</organism>
<proteinExistence type="inferred from homology"/>
<dbReference type="OrthoDB" id="5197598at2759"/>
<accession>A0A0D2ASK1</accession>
<dbReference type="Pfam" id="PF03824">
    <property type="entry name" value="NicO"/>
    <property type="match status" value="1"/>
</dbReference>
<feature type="transmembrane region" description="Helical" evidence="8">
    <location>
        <begin position="228"/>
        <end position="250"/>
    </location>
</feature>
<comment type="subcellular location">
    <subcellularLocation>
        <location evidence="8">Cell membrane</location>
        <topology evidence="8">Multi-pass membrane protein</topology>
    </subcellularLocation>
    <subcellularLocation>
        <location evidence="1">Endomembrane system</location>
        <topology evidence="1">Multi-pass membrane protein</topology>
    </subcellularLocation>
</comment>